<dbReference type="AlphaFoldDB" id="A0A4Y2IHL5"/>
<keyword evidence="2" id="KW-1185">Reference proteome</keyword>
<proteinExistence type="predicted"/>
<comment type="caution">
    <text evidence="1">The sequence shown here is derived from an EMBL/GenBank/DDBJ whole genome shotgun (WGS) entry which is preliminary data.</text>
</comment>
<sequence length="90" mass="10124">MSSRCPDVSCFDQFKGSTNLQLEPKTLVKIVVCWGLIFLESIKRWEWATPSSELPADVLRGKVFYFNELGSGVEPRLVAPFYVKGDLGQP</sequence>
<name>A0A4Y2IHL5_ARAVE</name>
<dbReference type="Proteomes" id="UP000499080">
    <property type="component" value="Unassembled WGS sequence"/>
</dbReference>
<accession>A0A4Y2IHL5</accession>
<gene>
    <name evidence="1" type="ORF">AVEN_4796_1</name>
</gene>
<evidence type="ECO:0000313" key="2">
    <source>
        <dbReference type="Proteomes" id="UP000499080"/>
    </source>
</evidence>
<organism evidence="1 2">
    <name type="scientific">Araneus ventricosus</name>
    <name type="common">Orbweaver spider</name>
    <name type="synonym">Epeira ventricosa</name>
    <dbReference type="NCBI Taxonomy" id="182803"/>
    <lineage>
        <taxon>Eukaryota</taxon>
        <taxon>Metazoa</taxon>
        <taxon>Ecdysozoa</taxon>
        <taxon>Arthropoda</taxon>
        <taxon>Chelicerata</taxon>
        <taxon>Arachnida</taxon>
        <taxon>Araneae</taxon>
        <taxon>Araneomorphae</taxon>
        <taxon>Entelegynae</taxon>
        <taxon>Araneoidea</taxon>
        <taxon>Araneidae</taxon>
        <taxon>Araneus</taxon>
    </lineage>
</organism>
<reference evidence="1 2" key="1">
    <citation type="journal article" date="2019" name="Sci. Rep.">
        <title>Orb-weaving spider Araneus ventricosus genome elucidates the spidroin gene catalogue.</title>
        <authorList>
            <person name="Kono N."/>
            <person name="Nakamura H."/>
            <person name="Ohtoshi R."/>
            <person name="Moran D.A.P."/>
            <person name="Shinohara A."/>
            <person name="Yoshida Y."/>
            <person name="Fujiwara M."/>
            <person name="Mori M."/>
            <person name="Tomita M."/>
            <person name="Arakawa K."/>
        </authorList>
    </citation>
    <scope>NUCLEOTIDE SEQUENCE [LARGE SCALE GENOMIC DNA]</scope>
</reference>
<protein>
    <submittedName>
        <fullName evidence="1">Uncharacterized protein</fullName>
    </submittedName>
</protein>
<evidence type="ECO:0000313" key="1">
    <source>
        <dbReference type="EMBL" id="GBM77155.1"/>
    </source>
</evidence>
<dbReference type="EMBL" id="BGPR01106685">
    <property type="protein sequence ID" value="GBM77155.1"/>
    <property type="molecule type" value="Genomic_DNA"/>
</dbReference>